<evidence type="ECO:0000313" key="6">
    <source>
        <dbReference type="Proteomes" id="UP000479293"/>
    </source>
</evidence>
<gene>
    <name evidence="5" type="ORF">GBK04_19185</name>
</gene>
<evidence type="ECO:0000256" key="1">
    <source>
        <dbReference type="ARBA" id="ARBA00022679"/>
    </source>
</evidence>
<dbReference type="InterPro" id="IPR051159">
    <property type="entry name" value="Hexapeptide_acetyltransf"/>
</dbReference>
<dbReference type="InterPro" id="IPR001451">
    <property type="entry name" value="Hexapep"/>
</dbReference>
<dbReference type="InterPro" id="IPR011004">
    <property type="entry name" value="Trimer_LpxA-like_sf"/>
</dbReference>
<dbReference type="Gene3D" id="2.160.10.10">
    <property type="entry name" value="Hexapeptide repeat proteins"/>
    <property type="match status" value="1"/>
</dbReference>
<dbReference type="GO" id="GO:0016746">
    <property type="term" value="F:acyltransferase activity"/>
    <property type="evidence" value="ECO:0007669"/>
    <property type="project" value="UniProtKB-KW"/>
</dbReference>
<dbReference type="PROSITE" id="PS00101">
    <property type="entry name" value="HEXAPEP_TRANSFERASES"/>
    <property type="match status" value="1"/>
</dbReference>
<keyword evidence="4" id="KW-0812">Transmembrane</keyword>
<reference evidence="5 6" key="1">
    <citation type="submission" date="2019-10" db="EMBL/GenBank/DDBJ databases">
        <title>Draft Genome Sequence of Cytophagaceae sp. SJW1-29.</title>
        <authorList>
            <person name="Choi A."/>
        </authorList>
    </citation>
    <scope>NUCLEOTIDE SEQUENCE [LARGE SCALE GENOMIC DNA]</scope>
    <source>
        <strain evidence="5 6">SJW1-29</strain>
    </source>
</reference>
<evidence type="ECO:0000313" key="5">
    <source>
        <dbReference type="EMBL" id="MPR35417.1"/>
    </source>
</evidence>
<evidence type="ECO:0000256" key="2">
    <source>
        <dbReference type="ARBA" id="ARBA00022737"/>
    </source>
</evidence>
<keyword evidence="4" id="KW-0472">Membrane</keyword>
<dbReference type="PANTHER" id="PTHR23416">
    <property type="entry name" value="SIALIC ACID SYNTHASE-RELATED"/>
    <property type="match status" value="1"/>
</dbReference>
<keyword evidence="6" id="KW-1185">Reference proteome</keyword>
<sequence length="173" mass="18612">MTKPLYSRIASFPLVVIFTKGVMGILFLLDRLYSHFKFRALVKNASHTAICHWTTDIKYGENLTVGNRSGINMYCSIGAHSPITIGDDVRISRGAILETAGLDFSISAPYKHISKPIIIEDGVWIASNVIILGGVTIGKGSIIGAGTVVSKTVPPMSIIVGSPNRILAKKTND</sequence>
<dbReference type="InterPro" id="IPR018357">
    <property type="entry name" value="Hexapep_transf_CS"/>
</dbReference>
<organism evidence="5 6">
    <name type="scientific">Salmonirosea aquatica</name>
    <dbReference type="NCBI Taxonomy" id="2654236"/>
    <lineage>
        <taxon>Bacteria</taxon>
        <taxon>Pseudomonadati</taxon>
        <taxon>Bacteroidota</taxon>
        <taxon>Cytophagia</taxon>
        <taxon>Cytophagales</taxon>
        <taxon>Spirosomataceae</taxon>
        <taxon>Salmonirosea</taxon>
    </lineage>
</organism>
<protein>
    <submittedName>
        <fullName evidence="5">Acyltransferase</fullName>
    </submittedName>
</protein>
<name>A0A7C9BJW1_9BACT</name>
<evidence type="ECO:0000256" key="4">
    <source>
        <dbReference type="SAM" id="Phobius"/>
    </source>
</evidence>
<evidence type="ECO:0000256" key="3">
    <source>
        <dbReference type="ARBA" id="ARBA00023315"/>
    </source>
</evidence>
<dbReference type="CDD" id="cd04647">
    <property type="entry name" value="LbH_MAT_like"/>
    <property type="match status" value="1"/>
</dbReference>
<dbReference type="Proteomes" id="UP000479293">
    <property type="component" value="Unassembled WGS sequence"/>
</dbReference>
<dbReference type="Pfam" id="PF00132">
    <property type="entry name" value="Hexapep"/>
    <property type="match status" value="1"/>
</dbReference>
<keyword evidence="3 5" id="KW-0012">Acyltransferase</keyword>
<dbReference type="SUPFAM" id="SSF51161">
    <property type="entry name" value="Trimeric LpxA-like enzymes"/>
    <property type="match status" value="1"/>
</dbReference>
<keyword evidence="1 5" id="KW-0808">Transferase</keyword>
<dbReference type="RefSeq" id="WP_152762448.1">
    <property type="nucleotide sequence ID" value="NZ_WHLY01000002.1"/>
</dbReference>
<proteinExistence type="predicted"/>
<dbReference type="AlphaFoldDB" id="A0A7C9BJW1"/>
<comment type="caution">
    <text evidence="5">The sequence shown here is derived from an EMBL/GenBank/DDBJ whole genome shotgun (WGS) entry which is preliminary data.</text>
</comment>
<feature type="transmembrane region" description="Helical" evidence="4">
    <location>
        <begin position="6"/>
        <end position="29"/>
    </location>
</feature>
<keyword evidence="2" id="KW-0677">Repeat</keyword>
<keyword evidence="4" id="KW-1133">Transmembrane helix</keyword>
<accession>A0A7C9BJW1</accession>
<dbReference type="EMBL" id="WHLY01000002">
    <property type="protein sequence ID" value="MPR35417.1"/>
    <property type="molecule type" value="Genomic_DNA"/>
</dbReference>